<keyword evidence="4" id="KW-1185">Reference proteome</keyword>
<evidence type="ECO:0000313" key="3">
    <source>
        <dbReference type="EMBL" id="CAK9007184.1"/>
    </source>
</evidence>
<dbReference type="InterPro" id="IPR018247">
    <property type="entry name" value="EF_Hand_1_Ca_BS"/>
</dbReference>
<protein>
    <submittedName>
        <fullName evidence="3">23 kDa calcium-binding protein</fullName>
    </submittedName>
</protein>
<evidence type="ECO:0000313" key="4">
    <source>
        <dbReference type="Proteomes" id="UP001642464"/>
    </source>
</evidence>
<name>A0ABP0IYK1_9DINO</name>
<dbReference type="InterPro" id="IPR011992">
    <property type="entry name" value="EF-hand-dom_pair"/>
</dbReference>
<dbReference type="SUPFAM" id="SSF47473">
    <property type="entry name" value="EF-hand"/>
    <property type="match status" value="1"/>
</dbReference>
<sequence length="298" mass="34586">MYSKLLKKWRAKEAEEATLKKADWILPAGHGLDPDYEVLLRVRQRINAAKNLKDYSWQQLLDAFWWGDTVWGVGLFAFCDRDKSGTLDWKEFKHLARETLGVPQEAVCDADLRQLFRRLDQAPESDLGGELVDLSELLHYLARGEMEPAVLQARAKQRVERVRRNIMMAFLKLDLTNLDPRRLFQRIDLNSSNRDFYHFLDRDGDGIDIYEFVDYVKRVKKSRESLGAQNLQVPTWTICTRRKQQTFKDQLIQDLQNGTSSSGRSMPNLHDMSSSFVNVGRQKRPTNRFAASGMLFLA</sequence>
<accession>A0ABP0IYK1</accession>
<feature type="domain" description="EF-hand" evidence="2">
    <location>
        <begin position="194"/>
        <end position="222"/>
    </location>
</feature>
<comment type="caution">
    <text evidence="3">The sequence shown here is derived from an EMBL/GenBank/DDBJ whole genome shotgun (WGS) entry which is preliminary data.</text>
</comment>
<dbReference type="PROSITE" id="PS50222">
    <property type="entry name" value="EF_HAND_2"/>
    <property type="match status" value="2"/>
</dbReference>
<organism evidence="3 4">
    <name type="scientific">Durusdinium trenchii</name>
    <dbReference type="NCBI Taxonomy" id="1381693"/>
    <lineage>
        <taxon>Eukaryota</taxon>
        <taxon>Sar</taxon>
        <taxon>Alveolata</taxon>
        <taxon>Dinophyceae</taxon>
        <taxon>Suessiales</taxon>
        <taxon>Symbiodiniaceae</taxon>
        <taxon>Durusdinium</taxon>
    </lineage>
</organism>
<dbReference type="EMBL" id="CAXAMM010005435">
    <property type="protein sequence ID" value="CAK9007184.1"/>
    <property type="molecule type" value="Genomic_DNA"/>
</dbReference>
<evidence type="ECO:0000259" key="2">
    <source>
        <dbReference type="PROSITE" id="PS50222"/>
    </source>
</evidence>
<dbReference type="InterPro" id="IPR002048">
    <property type="entry name" value="EF_hand_dom"/>
</dbReference>
<evidence type="ECO:0000256" key="1">
    <source>
        <dbReference type="ARBA" id="ARBA00022837"/>
    </source>
</evidence>
<dbReference type="Gene3D" id="1.10.238.10">
    <property type="entry name" value="EF-hand"/>
    <property type="match status" value="1"/>
</dbReference>
<dbReference type="Proteomes" id="UP001642464">
    <property type="component" value="Unassembled WGS sequence"/>
</dbReference>
<feature type="domain" description="EF-hand" evidence="2">
    <location>
        <begin position="75"/>
        <end position="102"/>
    </location>
</feature>
<reference evidence="3 4" key="1">
    <citation type="submission" date="2024-02" db="EMBL/GenBank/DDBJ databases">
        <authorList>
            <person name="Chen Y."/>
            <person name="Shah S."/>
            <person name="Dougan E. K."/>
            <person name="Thang M."/>
            <person name="Chan C."/>
        </authorList>
    </citation>
    <scope>NUCLEOTIDE SEQUENCE [LARGE SCALE GENOMIC DNA]</scope>
</reference>
<gene>
    <name evidence="3" type="ORF">SCF082_LOCUS9354</name>
</gene>
<dbReference type="PROSITE" id="PS00018">
    <property type="entry name" value="EF_HAND_1"/>
    <property type="match status" value="1"/>
</dbReference>
<proteinExistence type="predicted"/>
<keyword evidence="1" id="KW-0106">Calcium</keyword>